<dbReference type="PROSITE" id="PS50975">
    <property type="entry name" value="ATP_GRASP"/>
    <property type="match status" value="1"/>
</dbReference>
<dbReference type="PANTHER" id="PTHR42793:SF1">
    <property type="entry name" value="PEPTIDYL-LYSINE N-ACETYLTRANSFERASE PATZ"/>
    <property type="match status" value="1"/>
</dbReference>
<dbReference type="EMBL" id="CP099489">
    <property type="protein sequence ID" value="USQ78964.1"/>
    <property type="molecule type" value="Genomic_DNA"/>
</dbReference>
<keyword evidence="1" id="KW-0547">Nucleotide-binding</keyword>
<dbReference type="PANTHER" id="PTHR42793">
    <property type="entry name" value="COA BINDING DOMAIN CONTAINING PROTEIN"/>
    <property type="match status" value="1"/>
</dbReference>
<evidence type="ECO:0000256" key="2">
    <source>
        <dbReference type="SAM" id="MobiDB-lite"/>
    </source>
</evidence>
<dbReference type="InterPro" id="IPR036291">
    <property type="entry name" value="NAD(P)-bd_dom_sf"/>
</dbReference>
<dbReference type="Pfam" id="PF13607">
    <property type="entry name" value="Succ_CoA_lig"/>
    <property type="match status" value="1"/>
</dbReference>
<dbReference type="Gene3D" id="3.30.470.20">
    <property type="entry name" value="ATP-grasp fold, B domain"/>
    <property type="match status" value="1"/>
</dbReference>
<accession>A0ABY4YQS6</accession>
<feature type="region of interest" description="Disordered" evidence="2">
    <location>
        <begin position="461"/>
        <end position="488"/>
    </location>
</feature>
<dbReference type="InterPro" id="IPR032875">
    <property type="entry name" value="Succ_CoA_lig_flav_dom"/>
</dbReference>
<feature type="domain" description="ATP-grasp" evidence="3">
    <location>
        <begin position="497"/>
        <end position="579"/>
    </location>
</feature>
<keyword evidence="1" id="KW-0067">ATP-binding</keyword>
<evidence type="ECO:0000313" key="5">
    <source>
        <dbReference type="Proteomes" id="UP001056455"/>
    </source>
</evidence>
<dbReference type="SUPFAM" id="SSF52210">
    <property type="entry name" value="Succinyl-CoA synthetase domains"/>
    <property type="match status" value="2"/>
</dbReference>
<dbReference type="RefSeq" id="WP_252591811.1">
    <property type="nucleotide sequence ID" value="NZ_CP099489.1"/>
</dbReference>
<keyword evidence="5" id="KW-1185">Reference proteome</keyword>
<feature type="compositionally biased region" description="Polar residues" evidence="2">
    <location>
        <begin position="476"/>
        <end position="488"/>
    </location>
</feature>
<dbReference type="SUPFAM" id="SSF51735">
    <property type="entry name" value="NAD(P)-binding Rossmann-fold domains"/>
    <property type="match status" value="1"/>
</dbReference>
<evidence type="ECO:0000259" key="3">
    <source>
        <dbReference type="PROSITE" id="PS50975"/>
    </source>
</evidence>
<dbReference type="InterPro" id="IPR011761">
    <property type="entry name" value="ATP-grasp"/>
</dbReference>
<dbReference type="InterPro" id="IPR003781">
    <property type="entry name" value="CoA-bd"/>
</dbReference>
<dbReference type="Proteomes" id="UP001056455">
    <property type="component" value="Chromosome"/>
</dbReference>
<reference evidence="4" key="1">
    <citation type="submission" date="2022-06" db="EMBL/GenBank/DDBJ databases">
        <title>Ornithinimicrobium HY1793.</title>
        <authorList>
            <person name="Huang Y."/>
        </authorList>
    </citation>
    <scope>NUCLEOTIDE SEQUENCE</scope>
    <source>
        <strain evidence="4">HY1793</strain>
    </source>
</reference>
<dbReference type="Gene3D" id="3.40.50.261">
    <property type="entry name" value="Succinyl-CoA synthetase domains"/>
    <property type="match status" value="2"/>
</dbReference>
<proteinExistence type="predicted"/>
<evidence type="ECO:0000256" key="1">
    <source>
        <dbReference type="PROSITE-ProRule" id="PRU00409"/>
    </source>
</evidence>
<dbReference type="Pfam" id="PF13549">
    <property type="entry name" value="ATP-grasp_5"/>
    <property type="match status" value="1"/>
</dbReference>
<protein>
    <submittedName>
        <fullName evidence="4">Acetate--CoA ligase family protein</fullName>
    </submittedName>
</protein>
<dbReference type="Pfam" id="PF13380">
    <property type="entry name" value="CoA_binding_2"/>
    <property type="match status" value="1"/>
</dbReference>
<dbReference type="InterPro" id="IPR016102">
    <property type="entry name" value="Succinyl-CoA_synth-like"/>
</dbReference>
<dbReference type="GO" id="GO:0016874">
    <property type="term" value="F:ligase activity"/>
    <property type="evidence" value="ECO:0007669"/>
    <property type="project" value="UniProtKB-KW"/>
</dbReference>
<name>A0ABY4YQS6_9MICO</name>
<dbReference type="Pfam" id="PF19045">
    <property type="entry name" value="Ligase_CoA_2"/>
    <property type="match status" value="1"/>
</dbReference>
<dbReference type="Gene3D" id="3.40.50.720">
    <property type="entry name" value="NAD(P)-binding Rossmann-like Domain"/>
    <property type="match status" value="1"/>
</dbReference>
<sequence length="710" mass="71391">MSLRPLWDARGIAVIGASDRAGAIGRLPVQFLQRYGYAGPIYPVRPDGAPVAGLPSHASVADVPGPVDLAMVMVAADRVISAVRDCAAAGVPVVVVCSSGFAEVGEDGAALQDELVATARELGVRVLGPNCIGTVGTTTGQVSSFSPLFAGEHTQLVPGSLGFVSQSGALGYGAVSLAFERGLGLGWVVNTGNEADISATEVLAELAQEPGCAGLLAYAESLGDLAPLADVVAGGTPVALLKAGRSDAGARAAASHTGALAAHDAVVDAALRQIGVVRVDDVDELLDVGDVMDLARTVRGHTIRRVAIVTTSGGSGILAADAIEAHGLRLAELSEQTLTTLDDIVPAYGSTANPVDVTASVMSNPALFDDALGAIAGDDGVDAIVACFCVLTGSDVDAVVTALSQVRERTGVPVIAVRTGADHLAPTAAATMRAAGLPVYQTPARAVRALAALAQFAAPPVREKTTGASPAARPDTPSTRTDWSSLSEGATDEHALKALLREAGLPVPVGRIVTGADDAVAAVQEAGGRAVAKAVVPGLLHKSDAGGVILDVTPERAAEVHDQLAAMGGQVLMEEMVPGGVEALVGSTDTPLGRIITVGVGGVLTEIVADVALRLLPVERADVEEMLDDTRLGRLLGGVRGQGPADRGALVDAVLGIADLAAALPEGAELDLNPITVLADGRGCRILDAALALPDAAPATPDSPPDPEGD</sequence>
<dbReference type="SMART" id="SM00881">
    <property type="entry name" value="CoA_binding"/>
    <property type="match status" value="1"/>
</dbReference>
<organism evidence="4 5">
    <name type="scientific">Ornithinimicrobium faecis</name>
    <dbReference type="NCBI Taxonomy" id="2934158"/>
    <lineage>
        <taxon>Bacteria</taxon>
        <taxon>Bacillati</taxon>
        <taxon>Actinomycetota</taxon>
        <taxon>Actinomycetes</taxon>
        <taxon>Micrococcales</taxon>
        <taxon>Ornithinimicrobiaceae</taxon>
        <taxon>Ornithinimicrobium</taxon>
    </lineage>
</organism>
<keyword evidence="4" id="KW-0436">Ligase</keyword>
<dbReference type="InterPro" id="IPR013815">
    <property type="entry name" value="ATP_grasp_subdomain_1"/>
</dbReference>
<dbReference type="InterPro" id="IPR043938">
    <property type="entry name" value="Ligase_CoA_dom"/>
</dbReference>
<gene>
    <name evidence="4" type="ORF">NF556_15225</name>
</gene>
<dbReference type="Gene3D" id="3.30.1490.20">
    <property type="entry name" value="ATP-grasp fold, A domain"/>
    <property type="match status" value="1"/>
</dbReference>
<evidence type="ECO:0000313" key="4">
    <source>
        <dbReference type="EMBL" id="USQ78964.1"/>
    </source>
</evidence>
<dbReference type="SUPFAM" id="SSF56059">
    <property type="entry name" value="Glutathione synthetase ATP-binding domain-like"/>
    <property type="match status" value="1"/>
</dbReference>